<dbReference type="EMBL" id="PUIA01000035">
    <property type="protein sequence ID" value="PQO33315.1"/>
    <property type="molecule type" value="Genomic_DNA"/>
</dbReference>
<dbReference type="RefSeq" id="WP_105352970.1">
    <property type="nucleotide sequence ID" value="NZ_PUIA01000035.1"/>
</dbReference>
<proteinExistence type="predicted"/>
<name>A0A2S8FMC1_9BACT</name>
<gene>
    <name evidence="2" type="ORF">C5Y96_10715</name>
</gene>
<protein>
    <submittedName>
        <fullName evidence="2">Uncharacterized protein</fullName>
    </submittedName>
</protein>
<evidence type="ECO:0000313" key="2">
    <source>
        <dbReference type="EMBL" id="PQO33315.1"/>
    </source>
</evidence>
<organism evidence="2 3">
    <name type="scientific">Blastopirellula marina</name>
    <dbReference type="NCBI Taxonomy" id="124"/>
    <lineage>
        <taxon>Bacteria</taxon>
        <taxon>Pseudomonadati</taxon>
        <taxon>Planctomycetota</taxon>
        <taxon>Planctomycetia</taxon>
        <taxon>Pirellulales</taxon>
        <taxon>Pirellulaceae</taxon>
        <taxon>Blastopirellula</taxon>
    </lineage>
</organism>
<accession>A0A2S8FMC1</accession>
<dbReference type="AlphaFoldDB" id="A0A2S8FMC1"/>
<dbReference type="Proteomes" id="UP000240009">
    <property type="component" value="Unassembled WGS sequence"/>
</dbReference>
<comment type="caution">
    <text evidence="2">The sequence shown here is derived from an EMBL/GenBank/DDBJ whole genome shotgun (WGS) entry which is preliminary data.</text>
</comment>
<dbReference type="OrthoDB" id="9950662at2"/>
<sequence length="128" mass="14316">MICFAPLDSPPTTAITKKPGYHITQKAYDLALNVPQQIADDDDVDPKVRLTAAKEIRAVIDHAHELELIALQRKALENNDNTTNAVIVREDETFFDNKAHEQAQQSHHEGSSCEEEQYPRPDPADPTS</sequence>
<evidence type="ECO:0000256" key="1">
    <source>
        <dbReference type="SAM" id="MobiDB-lite"/>
    </source>
</evidence>
<feature type="region of interest" description="Disordered" evidence="1">
    <location>
        <begin position="93"/>
        <end position="128"/>
    </location>
</feature>
<evidence type="ECO:0000313" key="3">
    <source>
        <dbReference type="Proteomes" id="UP000240009"/>
    </source>
</evidence>
<reference evidence="2 3" key="1">
    <citation type="submission" date="2018-02" db="EMBL/GenBank/DDBJ databases">
        <title>Comparative genomes isolates from brazilian mangrove.</title>
        <authorList>
            <person name="Araujo J.E."/>
            <person name="Taketani R.G."/>
            <person name="Silva M.C.P."/>
            <person name="Loureco M.V."/>
            <person name="Andreote F.D."/>
        </authorList>
    </citation>
    <scope>NUCLEOTIDE SEQUENCE [LARGE SCALE GENOMIC DNA]</scope>
    <source>
        <strain evidence="2 3">HEX-2 MGV</strain>
    </source>
</reference>